<dbReference type="PANTHER" id="PTHR30203">
    <property type="entry name" value="OUTER MEMBRANE CATION EFFLUX PROTEIN"/>
    <property type="match status" value="1"/>
</dbReference>
<comment type="caution">
    <text evidence="4">The sequence shown here is derived from an EMBL/GenBank/DDBJ whole genome shotgun (WGS) entry which is preliminary data.</text>
</comment>
<organism evidence="4 5">
    <name type="scientific">Silvimonas iriomotensis</name>
    <dbReference type="NCBI Taxonomy" id="449662"/>
    <lineage>
        <taxon>Bacteria</taxon>
        <taxon>Pseudomonadati</taxon>
        <taxon>Pseudomonadota</taxon>
        <taxon>Betaproteobacteria</taxon>
        <taxon>Neisseriales</taxon>
        <taxon>Chitinibacteraceae</taxon>
        <taxon>Silvimonas</taxon>
    </lineage>
</organism>
<dbReference type="RefSeq" id="WP_188701495.1">
    <property type="nucleotide sequence ID" value="NZ_BMLX01000001.1"/>
</dbReference>
<keyword evidence="2" id="KW-1134">Transmembrane beta strand</keyword>
<dbReference type="InterPro" id="IPR010131">
    <property type="entry name" value="MdtP/NodT-like"/>
</dbReference>
<dbReference type="Proteomes" id="UP000637267">
    <property type="component" value="Unassembled WGS sequence"/>
</dbReference>
<reference evidence="5" key="1">
    <citation type="journal article" date="2019" name="Int. J. Syst. Evol. Microbiol.">
        <title>The Global Catalogue of Microorganisms (GCM) 10K type strain sequencing project: providing services to taxonomists for standard genome sequencing and annotation.</title>
        <authorList>
            <consortium name="The Broad Institute Genomics Platform"/>
            <consortium name="The Broad Institute Genome Sequencing Center for Infectious Disease"/>
            <person name="Wu L."/>
            <person name="Ma J."/>
        </authorList>
    </citation>
    <scope>NUCLEOTIDE SEQUENCE [LARGE SCALE GENOMIC DNA]</scope>
    <source>
        <strain evidence="5">CGMCC 1.8859</strain>
    </source>
</reference>
<keyword evidence="2" id="KW-0732">Signal</keyword>
<dbReference type="SUPFAM" id="SSF56954">
    <property type="entry name" value="Outer membrane efflux proteins (OEP)"/>
    <property type="match status" value="1"/>
</dbReference>
<dbReference type="NCBIfam" id="TIGR01845">
    <property type="entry name" value="outer_NodT"/>
    <property type="match status" value="1"/>
</dbReference>
<evidence type="ECO:0000313" key="5">
    <source>
        <dbReference type="Proteomes" id="UP000637267"/>
    </source>
</evidence>
<keyword evidence="5" id="KW-1185">Reference proteome</keyword>
<feature type="coiled-coil region" evidence="3">
    <location>
        <begin position="399"/>
        <end position="426"/>
    </location>
</feature>
<dbReference type="Gene3D" id="2.20.200.10">
    <property type="entry name" value="Outer membrane efflux proteins (OEP)"/>
    <property type="match status" value="1"/>
</dbReference>
<dbReference type="Pfam" id="PF02321">
    <property type="entry name" value="OEP"/>
    <property type="match status" value="2"/>
</dbReference>
<comment type="subcellular location">
    <subcellularLocation>
        <location evidence="2">Cell membrane</location>
        <topology evidence="2">Lipid-anchor</topology>
    </subcellularLocation>
</comment>
<comment type="similarity">
    <text evidence="1 2">Belongs to the outer membrane factor (OMF) (TC 1.B.17) family.</text>
</comment>
<keyword evidence="3" id="KW-0175">Coiled coil</keyword>
<dbReference type="PANTHER" id="PTHR30203:SF30">
    <property type="entry name" value="OUTER MEMBRANE PROTEIN-RELATED"/>
    <property type="match status" value="1"/>
</dbReference>
<proteinExistence type="inferred from homology"/>
<keyword evidence="2" id="KW-0812">Transmembrane</keyword>
<keyword evidence="2" id="KW-0472">Membrane</keyword>
<accession>A0ABQ2P4K7</accession>
<dbReference type="InterPro" id="IPR003423">
    <property type="entry name" value="OMP_efflux"/>
</dbReference>
<name>A0ABQ2P4K7_9NEIS</name>
<evidence type="ECO:0000256" key="2">
    <source>
        <dbReference type="RuleBase" id="RU362097"/>
    </source>
</evidence>
<keyword evidence="2" id="KW-0449">Lipoprotein</keyword>
<evidence type="ECO:0000313" key="4">
    <source>
        <dbReference type="EMBL" id="GGP17955.1"/>
    </source>
</evidence>
<dbReference type="Gene3D" id="1.20.1600.10">
    <property type="entry name" value="Outer membrane efflux proteins (OEP)"/>
    <property type="match status" value="1"/>
</dbReference>
<sequence length="489" mass="52656">MNKPVKVLPLTALRRALLCTLFAVALPGCAFMQPDKTAPATELPAADKMQTDAGWIDTHWWDQFGDPLLAQLIQTARANNQNLAQAVARVDQARAVLGINSSAQLPQLNLQGAGARQMVSGKGPQATLGTYNDYQLAGVATWELDIWGRLANLTEGARRDLLAAEYNRDAVSLALDAEVAQTYFNLIALDGQLQIARDTIQSRVESYDLQSKRFKGGLISELDVRQSEAELNTAQATEPNLVGEIAQTESALAVLLGETPKQIIETLPERGKRIDEIGHPPVIPAGLPSDLLLRRPDIQQAEATLIGARARVEAARAAYFPTISLTGLAGVESLAFGDLFTGAAKTWSFAGNLGMPLFNGGLTAAQVDQARGVEREALAAYRGTVQNAFGDVRGALVVNDQAAKATQALQNKVQALTRQLRLANLRYDNGYSSYLDVLDTERNLFDARLSLVQAQLSELNDRVALYKAVGGGWRLSEDQAASSAQKATP</sequence>
<evidence type="ECO:0000256" key="1">
    <source>
        <dbReference type="ARBA" id="ARBA00007613"/>
    </source>
</evidence>
<dbReference type="EMBL" id="BMLX01000001">
    <property type="protein sequence ID" value="GGP17955.1"/>
    <property type="molecule type" value="Genomic_DNA"/>
</dbReference>
<evidence type="ECO:0000256" key="3">
    <source>
        <dbReference type="SAM" id="Coils"/>
    </source>
</evidence>
<gene>
    <name evidence="4" type="ORF">GCM10010970_02410</name>
</gene>
<keyword evidence="2" id="KW-0564">Palmitate</keyword>
<feature type="chain" id="PRO_5044999134" evidence="2">
    <location>
        <begin position="26"/>
        <end position="489"/>
    </location>
</feature>
<feature type="signal peptide" evidence="2">
    <location>
        <begin position="1"/>
        <end position="25"/>
    </location>
</feature>
<protein>
    <submittedName>
        <fullName evidence="4">RND transporter</fullName>
    </submittedName>
</protein>